<dbReference type="Proteomes" id="UP000790377">
    <property type="component" value="Unassembled WGS sequence"/>
</dbReference>
<comment type="caution">
    <text evidence="1">The sequence shown here is derived from an EMBL/GenBank/DDBJ whole genome shotgun (WGS) entry which is preliminary data.</text>
</comment>
<reference evidence="1" key="1">
    <citation type="journal article" date="2021" name="New Phytol.">
        <title>Evolutionary innovations through gain and loss of genes in the ectomycorrhizal Boletales.</title>
        <authorList>
            <person name="Wu G."/>
            <person name="Miyauchi S."/>
            <person name="Morin E."/>
            <person name="Kuo A."/>
            <person name="Drula E."/>
            <person name="Varga T."/>
            <person name="Kohler A."/>
            <person name="Feng B."/>
            <person name="Cao Y."/>
            <person name="Lipzen A."/>
            <person name="Daum C."/>
            <person name="Hundley H."/>
            <person name="Pangilinan J."/>
            <person name="Johnson J."/>
            <person name="Barry K."/>
            <person name="LaButti K."/>
            <person name="Ng V."/>
            <person name="Ahrendt S."/>
            <person name="Min B."/>
            <person name="Choi I.G."/>
            <person name="Park H."/>
            <person name="Plett J.M."/>
            <person name="Magnuson J."/>
            <person name="Spatafora J.W."/>
            <person name="Nagy L.G."/>
            <person name="Henrissat B."/>
            <person name="Grigoriev I.V."/>
            <person name="Yang Z.L."/>
            <person name="Xu J."/>
            <person name="Martin F.M."/>
        </authorList>
    </citation>
    <scope>NUCLEOTIDE SEQUENCE</scope>
    <source>
        <strain evidence="1">ATCC 28755</strain>
    </source>
</reference>
<accession>A0ACB7ZRY3</accession>
<protein>
    <submittedName>
        <fullName evidence="1">Uncharacterized protein</fullName>
    </submittedName>
</protein>
<organism evidence="1 2">
    <name type="scientific">Hygrophoropsis aurantiaca</name>
    <dbReference type="NCBI Taxonomy" id="72124"/>
    <lineage>
        <taxon>Eukaryota</taxon>
        <taxon>Fungi</taxon>
        <taxon>Dikarya</taxon>
        <taxon>Basidiomycota</taxon>
        <taxon>Agaricomycotina</taxon>
        <taxon>Agaricomycetes</taxon>
        <taxon>Agaricomycetidae</taxon>
        <taxon>Boletales</taxon>
        <taxon>Coniophorineae</taxon>
        <taxon>Hygrophoropsidaceae</taxon>
        <taxon>Hygrophoropsis</taxon>
    </lineage>
</organism>
<proteinExistence type="predicted"/>
<evidence type="ECO:0000313" key="2">
    <source>
        <dbReference type="Proteomes" id="UP000790377"/>
    </source>
</evidence>
<dbReference type="EMBL" id="MU268959">
    <property type="protein sequence ID" value="KAH7903457.1"/>
    <property type="molecule type" value="Genomic_DNA"/>
</dbReference>
<evidence type="ECO:0000313" key="1">
    <source>
        <dbReference type="EMBL" id="KAH7903457.1"/>
    </source>
</evidence>
<gene>
    <name evidence="1" type="ORF">BJ138DRAFT_1168109</name>
</gene>
<sequence>MRVLELYTSILPLFIVVTQVVSRPSIGLPHDSDLRSTGLRNLIGRWRDALDESFTTVPTWGFWENAADSMKDLENYMQDMLHDVTREYPEKIAQFKSTVGHVVTSAGDFRRQIEKHDISLESLSNDLGGALDTVLDGLKREFPAPDQAPGHEQRGILVNITLGRCEDAIISLGLRHGMTEENLRHVLHELTLSVEQLIVVTGDLIELHPHIFESIIISAIIMAVPEELILGRLLSMFGFSPYGPVKGSAAAWMQRRFFGKAVRAGSWFALLQRAGMKGWTRVLRTIWGWLRFGSLLS</sequence>
<keyword evidence="2" id="KW-1185">Reference proteome</keyword>
<name>A0ACB7ZRY3_9AGAM</name>